<dbReference type="AlphaFoldDB" id="A0A1F7WDU6"/>
<dbReference type="SUPFAM" id="SSF54980">
    <property type="entry name" value="EF-G C-terminal domain-like"/>
    <property type="match status" value="2"/>
</dbReference>
<dbReference type="InterPro" id="IPR047042">
    <property type="entry name" value="BipA_II"/>
</dbReference>
<keyword evidence="2" id="KW-0378">Hydrolase</keyword>
<dbReference type="GO" id="GO:0005525">
    <property type="term" value="F:GTP binding"/>
    <property type="evidence" value="ECO:0007669"/>
    <property type="project" value="UniProtKB-UniRule"/>
</dbReference>
<dbReference type="InterPro" id="IPR000795">
    <property type="entry name" value="T_Tr_GTP-bd_dom"/>
</dbReference>
<dbReference type="Pfam" id="PF03144">
    <property type="entry name" value="GTP_EFTU_D2"/>
    <property type="match status" value="1"/>
</dbReference>
<gene>
    <name evidence="2" type="primary">bipA</name>
    <name evidence="4" type="ORF">A2480_03130</name>
</gene>
<dbReference type="GO" id="GO:0043022">
    <property type="term" value="F:ribosome binding"/>
    <property type="evidence" value="ECO:0007669"/>
    <property type="project" value="UniProtKB-UniRule"/>
</dbReference>
<reference evidence="4 5" key="1">
    <citation type="journal article" date="2016" name="Nat. Commun.">
        <title>Thousands of microbial genomes shed light on interconnected biogeochemical processes in an aquifer system.</title>
        <authorList>
            <person name="Anantharaman K."/>
            <person name="Brown C.T."/>
            <person name="Hug L.A."/>
            <person name="Sharon I."/>
            <person name="Castelle C.J."/>
            <person name="Probst A.J."/>
            <person name="Thomas B.C."/>
            <person name="Singh A."/>
            <person name="Wilkins M.J."/>
            <person name="Karaoz U."/>
            <person name="Brodie E.L."/>
            <person name="Williams K.H."/>
            <person name="Hubbard S.S."/>
            <person name="Banfield J.F."/>
        </authorList>
    </citation>
    <scope>NUCLEOTIDE SEQUENCE [LARGE SCALE GENOMIC DNA]</scope>
</reference>
<dbReference type="InterPro" id="IPR047041">
    <property type="entry name" value="BipA_GTP-bd_dom"/>
</dbReference>
<keyword evidence="2" id="KW-0699">rRNA-binding</keyword>
<dbReference type="GO" id="GO:0000049">
    <property type="term" value="F:tRNA binding"/>
    <property type="evidence" value="ECO:0007669"/>
    <property type="project" value="UniProtKB-KW"/>
</dbReference>
<keyword evidence="2" id="KW-0694">RNA-binding</keyword>
<dbReference type="FunFam" id="3.40.50.300:FF:000055">
    <property type="entry name" value="GTP-binding protein TypA"/>
    <property type="match status" value="1"/>
</dbReference>
<dbReference type="FunFam" id="3.30.70.240:FF:000002">
    <property type="entry name" value="GTP-binding protein TypA"/>
    <property type="match status" value="1"/>
</dbReference>
<protein>
    <recommendedName>
        <fullName evidence="2">Large ribosomal subunit assembly factor BipA</fullName>
        <ecNumber evidence="2">3.6.5.-</ecNumber>
    </recommendedName>
    <alternativeName>
        <fullName evidence="2">GTP-binding protein BipA</fullName>
    </alternativeName>
</protein>
<dbReference type="SMART" id="SM00838">
    <property type="entry name" value="EFG_C"/>
    <property type="match status" value="1"/>
</dbReference>
<dbReference type="EMBL" id="MGFG01000020">
    <property type="protein sequence ID" value="OGM00992.1"/>
    <property type="molecule type" value="Genomic_DNA"/>
</dbReference>
<comment type="subcellular location">
    <subcellularLocation>
        <location evidence="2">Cytoplasm</location>
    </subcellularLocation>
    <text evidence="2">Binds to ribosomes.</text>
</comment>
<keyword evidence="2" id="KW-0820">tRNA-binding</keyword>
<comment type="subunit">
    <text evidence="2">Monomer.</text>
</comment>
<comment type="similarity">
    <text evidence="2">Belongs to the TRAFAC class translation factor GTPase superfamily. Classic translation factor GTPase family. BipA subfamily.</text>
</comment>
<dbReference type="InterPro" id="IPR048876">
    <property type="entry name" value="BipA_C"/>
</dbReference>
<dbReference type="Gene3D" id="2.40.30.10">
    <property type="entry name" value="Translation factors"/>
    <property type="match status" value="1"/>
</dbReference>
<dbReference type="GO" id="GO:0000027">
    <property type="term" value="P:ribosomal large subunit assembly"/>
    <property type="evidence" value="ECO:0007669"/>
    <property type="project" value="UniProtKB-UniRule"/>
</dbReference>
<proteinExistence type="inferred from homology"/>
<dbReference type="PROSITE" id="PS51722">
    <property type="entry name" value="G_TR_2"/>
    <property type="match status" value="1"/>
</dbReference>
<dbReference type="PROSITE" id="PS00301">
    <property type="entry name" value="G_TR_1"/>
    <property type="match status" value="1"/>
</dbReference>
<evidence type="ECO:0000256" key="2">
    <source>
        <dbReference type="HAMAP-Rule" id="MF_00849"/>
    </source>
</evidence>
<dbReference type="PANTHER" id="PTHR42908">
    <property type="entry name" value="TRANSLATION ELONGATION FACTOR-RELATED"/>
    <property type="match status" value="1"/>
</dbReference>
<keyword evidence="2" id="KW-0547">Nucleotide-binding</keyword>
<dbReference type="InterPro" id="IPR047043">
    <property type="entry name" value="BipA_III"/>
</dbReference>
<comment type="catalytic activity">
    <reaction evidence="2">
        <text>GTP + H2O = GDP + phosphate + H(+)</text>
        <dbReference type="Rhea" id="RHEA:19669"/>
        <dbReference type="ChEBI" id="CHEBI:15377"/>
        <dbReference type="ChEBI" id="CHEBI:15378"/>
        <dbReference type="ChEBI" id="CHEBI:37565"/>
        <dbReference type="ChEBI" id="CHEBI:43474"/>
        <dbReference type="ChEBI" id="CHEBI:58189"/>
    </reaction>
</comment>
<evidence type="ECO:0000313" key="5">
    <source>
        <dbReference type="Proteomes" id="UP000176988"/>
    </source>
</evidence>
<feature type="binding site" evidence="2">
    <location>
        <begin position="15"/>
        <end position="20"/>
    </location>
    <ligand>
        <name>GTP</name>
        <dbReference type="ChEBI" id="CHEBI:37565"/>
    </ligand>
</feature>
<dbReference type="GO" id="GO:0005829">
    <property type="term" value="C:cytosol"/>
    <property type="evidence" value="ECO:0007669"/>
    <property type="project" value="TreeGrafter"/>
</dbReference>
<dbReference type="SUPFAM" id="SSF52540">
    <property type="entry name" value="P-loop containing nucleoside triphosphate hydrolases"/>
    <property type="match status" value="1"/>
</dbReference>
<dbReference type="CDD" id="cd03691">
    <property type="entry name" value="BipA_TypA_II"/>
    <property type="match status" value="1"/>
</dbReference>
<dbReference type="InterPro" id="IPR006298">
    <property type="entry name" value="BipA"/>
</dbReference>
<dbReference type="InterPro" id="IPR035651">
    <property type="entry name" value="BipA_V"/>
</dbReference>
<dbReference type="FunFam" id="3.30.70.870:FF:000003">
    <property type="entry name" value="GTP-binding protein TypA"/>
    <property type="match status" value="1"/>
</dbReference>
<dbReference type="Pfam" id="PF21018">
    <property type="entry name" value="BipA_C"/>
    <property type="match status" value="1"/>
</dbReference>
<dbReference type="Gene3D" id="3.30.70.870">
    <property type="entry name" value="Elongation Factor G (Translational Gtpase), domain 3"/>
    <property type="match status" value="1"/>
</dbReference>
<feature type="domain" description="Tr-type G" evidence="3">
    <location>
        <begin position="3"/>
        <end position="202"/>
    </location>
</feature>
<name>A0A1F7WDU6_9BACT</name>
<dbReference type="InterPro" id="IPR042116">
    <property type="entry name" value="TypA/BipA_C"/>
</dbReference>
<dbReference type="PRINTS" id="PR00315">
    <property type="entry name" value="ELONGATNFCT"/>
</dbReference>
<dbReference type="Pfam" id="PF00679">
    <property type="entry name" value="EFG_C"/>
    <property type="match status" value="1"/>
</dbReference>
<dbReference type="Gene3D" id="3.40.50.300">
    <property type="entry name" value="P-loop containing nucleotide triphosphate hydrolases"/>
    <property type="match status" value="1"/>
</dbReference>
<dbReference type="HAMAP" id="MF_00849">
    <property type="entry name" value="BipA"/>
    <property type="match status" value="1"/>
</dbReference>
<keyword evidence="1 2" id="KW-0342">GTP-binding</keyword>
<feature type="binding site" evidence="2">
    <location>
        <begin position="128"/>
        <end position="131"/>
    </location>
    <ligand>
        <name>GTP</name>
        <dbReference type="ChEBI" id="CHEBI:37565"/>
    </ligand>
</feature>
<dbReference type="EC" id="3.6.5.-" evidence="2"/>
<organism evidence="4 5">
    <name type="scientific">Candidatus Uhrbacteria bacterium RIFOXYC2_FULL_47_19</name>
    <dbReference type="NCBI Taxonomy" id="1802424"/>
    <lineage>
        <taxon>Bacteria</taxon>
        <taxon>Candidatus Uhriibacteriota</taxon>
    </lineage>
</organism>
<dbReference type="GO" id="GO:0003924">
    <property type="term" value="F:GTPase activity"/>
    <property type="evidence" value="ECO:0007669"/>
    <property type="project" value="UniProtKB-UniRule"/>
</dbReference>
<dbReference type="STRING" id="1802424.A2480_03130"/>
<accession>A0A1F7WDU6</accession>
<dbReference type="NCBIfam" id="TIGR00231">
    <property type="entry name" value="small_GTP"/>
    <property type="match status" value="1"/>
</dbReference>
<dbReference type="InterPro" id="IPR005225">
    <property type="entry name" value="Small_GTP-bd"/>
</dbReference>
<evidence type="ECO:0000313" key="4">
    <source>
        <dbReference type="EMBL" id="OGM00992.1"/>
    </source>
</evidence>
<dbReference type="InterPro" id="IPR000640">
    <property type="entry name" value="EFG_V-like"/>
</dbReference>
<dbReference type="InterPro" id="IPR035647">
    <property type="entry name" value="EFG_III/V"/>
</dbReference>
<comment type="caution">
    <text evidence="4">The sequence shown here is derived from an EMBL/GenBank/DDBJ whole genome shotgun (WGS) entry which is preliminary data.</text>
</comment>
<dbReference type="Pfam" id="PF00009">
    <property type="entry name" value="GTP_EFTU"/>
    <property type="match status" value="1"/>
</dbReference>
<evidence type="ECO:0000256" key="1">
    <source>
        <dbReference type="ARBA" id="ARBA00023134"/>
    </source>
</evidence>
<keyword evidence="2" id="KW-0690">Ribosome biogenesis</keyword>
<comment type="function">
    <text evidence="2">A 50S ribosomal subunit assembly protein with GTPase activity, required for 50S subunit assembly at low temperatures, may also play a role in translation. Binds GTP and analogs. Binds the 70S ribosome between the 30S and 50S subunits, in a similar position as ribosome-bound EF-G; it contacts a number of ribosomal proteins, both rRNAs and the A-site tRNA.</text>
</comment>
<dbReference type="Gene3D" id="3.30.70.240">
    <property type="match status" value="1"/>
</dbReference>
<dbReference type="Gene3D" id="2.40.50.250">
    <property type="entry name" value="bipa protein"/>
    <property type="match status" value="1"/>
</dbReference>
<dbReference type="InterPro" id="IPR027417">
    <property type="entry name" value="P-loop_NTPase"/>
</dbReference>
<dbReference type="GO" id="GO:0019843">
    <property type="term" value="F:rRNA binding"/>
    <property type="evidence" value="ECO:0007669"/>
    <property type="project" value="UniProtKB-KW"/>
</dbReference>
<dbReference type="GO" id="GO:1990904">
    <property type="term" value="C:ribonucleoprotein complex"/>
    <property type="evidence" value="ECO:0007669"/>
    <property type="project" value="TreeGrafter"/>
</dbReference>
<keyword evidence="2" id="KW-0963">Cytoplasm</keyword>
<dbReference type="PANTHER" id="PTHR42908:SF8">
    <property type="entry name" value="TR-TYPE G DOMAIN-CONTAINING PROTEIN"/>
    <property type="match status" value="1"/>
</dbReference>
<dbReference type="SUPFAM" id="SSF50447">
    <property type="entry name" value="Translation proteins"/>
    <property type="match status" value="1"/>
</dbReference>
<dbReference type="CDD" id="cd16263">
    <property type="entry name" value="BipA_III"/>
    <property type="match status" value="1"/>
</dbReference>
<evidence type="ECO:0000259" key="3">
    <source>
        <dbReference type="PROSITE" id="PS51722"/>
    </source>
</evidence>
<dbReference type="Proteomes" id="UP000176988">
    <property type="component" value="Unassembled WGS sequence"/>
</dbReference>
<dbReference type="InterPro" id="IPR031157">
    <property type="entry name" value="G_TR_CS"/>
</dbReference>
<dbReference type="CDD" id="cd03710">
    <property type="entry name" value="BipA_TypA_C"/>
    <property type="match status" value="1"/>
</dbReference>
<dbReference type="CDD" id="cd01891">
    <property type="entry name" value="TypA_BipA"/>
    <property type="match status" value="1"/>
</dbReference>
<sequence length="602" mass="67054">MEVEFRNIAIIAHVDHGKTTLVDAMLKQTGTFTDREVVGERVMDSNALEKERGITIYAKNTSIRLGDVKVNIVDTPGHADFGSEVERVLRMVDSVLLLVDAQEGPMPQTRFVLRKSLELGLKPIVVINKIDKAAARPTEVLDMVFDLFVELGANDEQTDFECIYAVAREGIAKKTLDDPSQDLQPLFDTIIKKVPPAFSDPSKPFRLQPANLSYDDYVGRMGLGRIYEGRAHVGMPVTIIRADGSRDTAKLTKILTSEGLRSVEVEEAQSGDIILIAGISDLNVGETVAEDPMAEALPSISVDPPTLTMNFLVNNSPLAGREGKYVTSRQIRDRLQRELETNVGLQIEFPEGGDAFRVSGRGEMHLSVLIETMRREGYELQVSQPQVIMREEEGKTLEPYETVTIDVPDAQAGTIIEKLGRRKGEMKTMKSEHGSTRLEYVIPTRGLLGYRMEFLTNTRGEGTLSHIFSHYGPHKGDIVRRSSFSLISMENGKSTAYALNLIQERGMLFIGPGIEVYEGMVVGSSMRDTMVINPVRGKKLTNMRTSNADDAIILAPPVEMNLERALEFIADDEYVEVTPQSIRIRKKFLKEHERKRNASKSE</sequence>
<dbReference type="InterPro" id="IPR009000">
    <property type="entry name" value="Transl_B-barrel_sf"/>
</dbReference>
<dbReference type="InterPro" id="IPR004161">
    <property type="entry name" value="EFTu-like_2"/>
</dbReference>
<dbReference type="NCBIfam" id="TIGR01394">
    <property type="entry name" value="TypA_BipA"/>
    <property type="match status" value="1"/>
</dbReference>